<evidence type="ECO:0000313" key="1">
    <source>
        <dbReference type="EMBL" id="KAF9065946.1"/>
    </source>
</evidence>
<keyword evidence="2" id="KW-1185">Reference proteome</keyword>
<organism evidence="1 2">
    <name type="scientific">Rhodocollybia butyracea</name>
    <dbReference type="NCBI Taxonomy" id="206335"/>
    <lineage>
        <taxon>Eukaryota</taxon>
        <taxon>Fungi</taxon>
        <taxon>Dikarya</taxon>
        <taxon>Basidiomycota</taxon>
        <taxon>Agaricomycotina</taxon>
        <taxon>Agaricomycetes</taxon>
        <taxon>Agaricomycetidae</taxon>
        <taxon>Agaricales</taxon>
        <taxon>Marasmiineae</taxon>
        <taxon>Omphalotaceae</taxon>
        <taxon>Rhodocollybia</taxon>
    </lineage>
</organism>
<dbReference type="OrthoDB" id="42525at2759"/>
<protein>
    <submittedName>
        <fullName evidence="1">Uncharacterized protein</fullName>
    </submittedName>
</protein>
<comment type="caution">
    <text evidence="1">The sequence shown here is derived from an EMBL/GenBank/DDBJ whole genome shotgun (WGS) entry which is preliminary data.</text>
</comment>
<dbReference type="Gene3D" id="2.60.120.200">
    <property type="match status" value="1"/>
</dbReference>
<sequence>MNTFTITANPSTDIWRKPSNTNHFNAPLHSLLPKPVPLSSFDSARITFGAAWTTRYDQGGLFLHLTRPGSTDRWVKTGIEFYQDKPFLSTVSTLTYSDWSIAPPVYKDTKTTIEVRREEDELGSSLWVYELSLGSSGQVLNRQPLREVTWFFAEQDGWEIAVSAMAARPAKEEDVVGLTKSLVVKFEGAAANVKE</sequence>
<evidence type="ECO:0000313" key="2">
    <source>
        <dbReference type="Proteomes" id="UP000772434"/>
    </source>
</evidence>
<gene>
    <name evidence="1" type="ORF">BDP27DRAFT_1331331</name>
</gene>
<dbReference type="PANTHER" id="PTHR35332:SF2">
    <property type="entry name" value="REGULATION OF ENOLASE PROTEIN 1"/>
    <property type="match status" value="1"/>
</dbReference>
<dbReference type="Pfam" id="PF07081">
    <property type="entry name" value="DUF1349"/>
    <property type="match status" value="1"/>
</dbReference>
<dbReference type="AlphaFoldDB" id="A0A9P5PIC4"/>
<dbReference type="EMBL" id="JADNRY010000095">
    <property type="protein sequence ID" value="KAF9065946.1"/>
    <property type="molecule type" value="Genomic_DNA"/>
</dbReference>
<dbReference type="Proteomes" id="UP000772434">
    <property type="component" value="Unassembled WGS sequence"/>
</dbReference>
<proteinExistence type="predicted"/>
<accession>A0A9P5PIC4</accession>
<dbReference type="PANTHER" id="PTHR35332">
    <property type="entry name" value="REGULATION OF ENOLASE PROTEIN 1"/>
    <property type="match status" value="1"/>
</dbReference>
<reference evidence="1" key="1">
    <citation type="submission" date="2020-11" db="EMBL/GenBank/DDBJ databases">
        <authorList>
            <consortium name="DOE Joint Genome Institute"/>
            <person name="Ahrendt S."/>
            <person name="Riley R."/>
            <person name="Andreopoulos W."/>
            <person name="Labutti K."/>
            <person name="Pangilinan J."/>
            <person name="Ruiz-Duenas F.J."/>
            <person name="Barrasa J.M."/>
            <person name="Sanchez-Garcia M."/>
            <person name="Camarero S."/>
            <person name="Miyauchi S."/>
            <person name="Serrano A."/>
            <person name="Linde D."/>
            <person name="Babiker R."/>
            <person name="Drula E."/>
            <person name="Ayuso-Fernandez I."/>
            <person name="Pacheco R."/>
            <person name="Padilla G."/>
            <person name="Ferreira P."/>
            <person name="Barriuso J."/>
            <person name="Kellner H."/>
            <person name="Castanera R."/>
            <person name="Alfaro M."/>
            <person name="Ramirez L."/>
            <person name="Pisabarro A.G."/>
            <person name="Kuo A."/>
            <person name="Tritt A."/>
            <person name="Lipzen A."/>
            <person name="He G."/>
            <person name="Yan M."/>
            <person name="Ng V."/>
            <person name="Cullen D."/>
            <person name="Martin F."/>
            <person name="Rosso M.-N."/>
            <person name="Henrissat B."/>
            <person name="Hibbett D."/>
            <person name="Martinez A.T."/>
            <person name="Grigoriev I.V."/>
        </authorList>
    </citation>
    <scope>NUCLEOTIDE SEQUENCE</scope>
    <source>
        <strain evidence="1">AH 40177</strain>
    </source>
</reference>
<name>A0A9P5PIC4_9AGAR</name>
<dbReference type="InterPro" id="IPR009784">
    <property type="entry name" value="DUF1349"/>
</dbReference>